<proteinExistence type="predicted"/>
<dbReference type="KEGG" id="bbis:104997560"/>
<feature type="region of interest" description="Disordered" evidence="1">
    <location>
        <begin position="170"/>
        <end position="306"/>
    </location>
</feature>
<dbReference type="Proteomes" id="UP000515208">
    <property type="component" value="Unplaced"/>
</dbReference>
<evidence type="ECO:0000313" key="3">
    <source>
        <dbReference type="RefSeq" id="XP_010850706.1"/>
    </source>
</evidence>
<dbReference type="OrthoDB" id="10339746at2759"/>
<name>A0A6P3I7Z8_BISBB</name>
<reference evidence="3" key="1">
    <citation type="submission" date="2025-08" db="UniProtKB">
        <authorList>
            <consortium name="RefSeq"/>
        </authorList>
    </citation>
    <scope>IDENTIFICATION</scope>
    <source>
        <tissue evidence="3">Blood</tissue>
    </source>
</reference>
<feature type="region of interest" description="Disordered" evidence="1">
    <location>
        <begin position="19"/>
        <end position="43"/>
    </location>
</feature>
<dbReference type="GeneID" id="104997560"/>
<dbReference type="AlphaFoldDB" id="A0A6P3I7Z8"/>
<keyword evidence="2" id="KW-1185">Reference proteome</keyword>
<feature type="compositionally biased region" description="Basic and acidic residues" evidence="1">
    <location>
        <begin position="280"/>
        <end position="289"/>
    </location>
</feature>
<feature type="compositionally biased region" description="Basic and acidic residues" evidence="1">
    <location>
        <begin position="91"/>
        <end position="102"/>
    </location>
</feature>
<evidence type="ECO:0000256" key="1">
    <source>
        <dbReference type="SAM" id="MobiDB-lite"/>
    </source>
</evidence>
<feature type="region of interest" description="Disordered" evidence="1">
    <location>
        <begin position="71"/>
        <end position="147"/>
    </location>
</feature>
<feature type="compositionally biased region" description="Basic and acidic residues" evidence="1">
    <location>
        <begin position="231"/>
        <end position="263"/>
    </location>
</feature>
<organism evidence="2 3">
    <name type="scientific">Bison bison bison</name>
    <name type="common">North American plains bison</name>
    <dbReference type="NCBI Taxonomy" id="43346"/>
    <lineage>
        <taxon>Eukaryota</taxon>
        <taxon>Metazoa</taxon>
        <taxon>Chordata</taxon>
        <taxon>Craniata</taxon>
        <taxon>Vertebrata</taxon>
        <taxon>Euteleostomi</taxon>
        <taxon>Mammalia</taxon>
        <taxon>Eutheria</taxon>
        <taxon>Laurasiatheria</taxon>
        <taxon>Artiodactyla</taxon>
        <taxon>Ruminantia</taxon>
        <taxon>Pecora</taxon>
        <taxon>Bovidae</taxon>
        <taxon>Bovinae</taxon>
        <taxon>Bison</taxon>
    </lineage>
</organism>
<gene>
    <name evidence="3" type="primary">LOC104997560</name>
</gene>
<dbReference type="RefSeq" id="XP_010850706.1">
    <property type="nucleotide sequence ID" value="XM_010852404.1"/>
</dbReference>
<sequence length="306" mass="32576">MTKGLGLVLVMGEQGPGFYVASPGGDKQPHRPGFSISRAQPGPAQLLLAGPEWELGCSVPDLLRADGSEALEAAPSGRGSLTPREAGGWENPERPDPGERRVRGPRSAPRLRSPRIPEKVRSGPNCGPAGESAPTSREQDWRPGVGGLFRQLSPAAQAGKKVAVRAAGIAPGPRVAPRLCRAELTTQNGAPRPPGRPSEADNGRQDPCGVELEGASGPRAPALSPAAQTGIERRLQRNRVSEKQHRRRPDAGPDSGERKEPRGEGVGWRGRLVAASSPRQPDEEKDKRTHFPRRDKRAPARSPPQA</sequence>
<evidence type="ECO:0000313" key="2">
    <source>
        <dbReference type="Proteomes" id="UP000515208"/>
    </source>
</evidence>
<protein>
    <submittedName>
        <fullName evidence="3">5E5 antigen-like</fullName>
    </submittedName>
</protein>
<accession>A0A6P3I7Z8</accession>